<accession>A0ABD1KD36</accession>
<evidence type="ECO:0000256" key="5">
    <source>
        <dbReference type="ARBA" id="ARBA00022729"/>
    </source>
</evidence>
<keyword evidence="11" id="KW-1185">Reference proteome</keyword>
<dbReference type="PANTHER" id="PTHR12015">
    <property type="entry name" value="SMALL INDUCIBLE CYTOKINE A"/>
    <property type="match status" value="1"/>
</dbReference>
<dbReference type="InterPro" id="IPR001811">
    <property type="entry name" value="Chemokine_IL8-like_dom"/>
</dbReference>
<dbReference type="GO" id="GO:0006954">
    <property type="term" value="P:inflammatory response"/>
    <property type="evidence" value="ECO:0007669"/>
    <property type="project" value="UniProtKB-KW"/>
</dbReference>
<keyword evidence="3" id="KW-0202">Cytokine</keyword>
<evidence type="ECO:0000256" key="3">
    <source>
        <dbReference type="ARBA" id="ARBA00022514"/>
    </source>
</evidence>
<comment type="caution">
    <text evidence="10">The sequence shown here is derived from an EMBL/GenBank/DDBJ whole genome shotgun (WGS) entry which is preliminary data.</text>
</comment>
<feature type="domain" description="Chemokine interleukin-8-like" evidence="9">
    <location>
        <begin position="13"/>
        <end position="73"/>
    </location>
</feature>
<sequence length="109" mass="12027">MFLLCALSASGPIISCCLKTSATRVRLSLLQSYRVQNKAMCDGLRAVSFTTVKGATICSEPSLPWTKKAMAYLQKKHKSRSENDANSHDSNKPTLPGNSTFNHKLISHW</sequence>
<evidence type="ECO:0000256" key="8">
    <source>
        <dbReference type="SAM" id="SignalP"/>
    </source>
</evidence>
<gene>
    <name evidence="10" type="ORF">ACEWY4_006186</name>
</gene>
<evidence type="ECO:0000256" key="4">
    <source>
        <dbReference type="ARBA" id="ARBA00022525"/>
    </source>
</evidence>
<dbReference type="GO" id="GO:0006935">
    <property type="term" value="P:chemotaxis"/>
    <property type="evidence" value="ECO:0007669"/>
    <property type="project" value="UniProtKB-KW"/>
</dbReference>
<protein>
    <recommendedName>
        <fullName evidence="9">Chemokine interleukin-8-like domain-containing protein</fullName>
    </recommendedName>
</protein>
<evidence type="ECO:0000256" key="2">
    <source>
        <dbReference type="ARBA" id="ARBA00022500"/>
    </source>
</evidence>
<dbReference type="Proteomes" id="UP001591681">
    <property type="component" value="Unassembled WGS sequence"/>
</dbReference>
<dbReference type="InterPro" id="IPR039809">
    <property type="entry name" value="Chemokine_b/g/d"/>
</dbReference>
<dbReference type="GO" id="GO:0005615">
    <property type="term" value="C:extracellular space"/>
    <property type="evidence" value="ECO:0007669"/>
    <property type="project" value="UniProtKB-KW"/>
</dbReference>
<comment type="subcellular location">
    <subcellularLocation>
        <location evidence="1">Secreted</location>
    </subcellularLocation>
</comment>
<dbReference type="SMART" id="SM00199">
    <property type="entry name" value="SCY"/>
    <property type="match status" value="1"/>
</dbReference>
<evidence type="ECO:0000256" key="1">
    <source>
        <dbReference type="ARBA" id="ARBA00004613"/>
    </source>
</evidence>
<dbReference type="InterPro" id="IPR036048">
    <property type="entry name" value="Interleukin_8-like_sf"/>
</dbReference>
<feature type="region of interest" description="Disordered" evidence="7">
    <location>
        <begin position="74"/>
        <end position="109"/>
    </location>
</feature>
<keyword evidence="6" id="KW-0395">Inflammatory response</keyword>
<name>A0ABD1KD36_9TELE</name>
<evidence type="ECO:0000259" key="9">
    <source>
        <dbReference type="SMART" id="SM00199"/>
    </source>
</evidence>
<keyword evidence="2" id="KW-0145">Chemotaxis</keyword>
<evidence type="ECO:0000256" key="6">
    <source>
        <dbReference type="ARBA" id="ARBA00023198"/>
    </source>
</evidence>
<feature type="compositionally biased region" description="Basic and acidic residues" evidence="7">
    <location>
        <begin position="80"/>
        <end position="91"/>
    </location>
</feature>
<dbReference type="AlphaFoldDB" id="A0ABD1KD36"/>
<reference evidence="10 11" key="1">
    <citation type="submission" date="2024-09" db="EMBL/GenBank/DDBJ databases">
        <title>A chromosome-level genome assembly of Gray's grenadier anchovy, Coilia grayii.</title>
        <authorList>
            <person name="Fu Z."/>
        </authorList>
    </citation>
    <scope>NUCLEOTIDE SEQUENCE [LARGE SCALE GENOMIC DNA]</scope>
    <source>
        <strain evidence="10">G4</strain>
        <tissue evidence="10">Muscle</tissue>
    </source>
</reference>
<dbReference type="PANTHER" id="PTHR12015:SF111">
    <property type="entry name" value="C-C MOTIF CHEMOKINE 17"/>
    <property type="match status" value="1"/>
</dbReference>
<evidence type="ECO:0000256" key="7">
    <source>
        <dbReference type="SAM" id="MobiDB-lite"/>
    </source>
</evidence>
<keyword evidence="4" id="KW-0964">Secreted</keyword>
<dbReference type="GO" id="GO:0005125">
    <property type="term" value="F:cytokine activity"/>
    <property type="evidence" value="ECO:0007669"/>
    <property type="project" value="UniProtKB-KW"/>
</dbReference>
<feature type="compositionally biased region" description="Polar residues" evidence="7">
    <location>
        <begin position="92"/>
        <end position="102"/>
    </location>
</feature>
<dbReference type="Gene3D" id="2.40.50.40">
    <property type="match status" value="1"/>
</dbReference>
<organism evidence="10 11">
    <name type="scientific">Coilia grayii</name>
    <name type="common">Gray's grenadier anchovy</name>
    <dbReference type="NCBI Taxonomy" id="363190"/>
    <lineage>
        <taxon>Eukaryota</taxon>
        <taxon>Metazoa</taxon>
        <taxon>Chordata</taxon>
        <taxon>Craniata</taxon>
        <taxon>Vertebrata</taxon>
        <taxon>Euteleostomi</taxon>
        <taxon>Actinopterygii</taxon>
        <taxon>Neopterygii</taxon>
        <taxon>Teleostei</taxon>
        <taxon>Clupei</taxon>
        <taxon>Clupeiformes</taxon>
        <taxon>Clupeoidei</taxon>
        <taxon>Engraulidae</taxon>
        <taxon>Coilinae</taxon>
        <taxon>Coilia</taxon>
    </lineage>
</organism>
<proteinExistence type="predicted"/>
<feature type="signal peptide" evidence="8">
    <location>
        <begin position="1"/>
        <end position="15"/>
    </location>
</feature>
<feature type="chain" id="PRO_5044879729" description="Chemokine interleukin-8-like domain-containing protein" evidence="8">
    <location>
        <begin position="16"/>
        <end position="109"/>
    </location>
</feature>
<evidence type="ECO:0000313" key="10">
    <source>
        <dbReference type="EMBL" id="KAL2096979.1"/>
    </source>
</evidence>
<dbReference type="EMBL" id="JBHFQA010000006">
    <property type="protein sequence ID" value="KAL2096979.1"/>
    <property type="molecule type" value="Genomic_DNA"/>
</dbReference>
<dbReference type="Pfam" id="PF00048">
    <property type="entry name" value="IL8"/>
    <property type="match status" value="1"/>
</dbReference>
<evidence type="ECO:0000313" key="11">
    <source>
        <dbReference type="Proteomes" id="UP001591681"/>
    </source>
</evidence>
<keyword evidence="5 8" id="KW-0732">Signal</keyword>
<dbReference type="SUPFAM" id="SSF54117">
    <property type="entry name" value="Interleukin 8-like chemokines"/>
    <property type="match status" value="1"/>
</dbReference>